<dbReference type="Proteomes" id="UP000095472">
    <property type="component" value="Chromosome"/>
</dbReference>
<gene>
    <name evidence="1" type="ORF">BH720_014950</name>
</gene>
<reference evidence="1 2" key="1">
    <citation type="journal article" date="2016" name="Genome Announc.">
        <title>Draft Genome Sequence of the Thermotolerant Cyanobacterium Desertifilum sp. IPPAS B-1220.</title>
        <authorList>
            <person name="Mironov K.S."/>
            <person name="Sinetova M.A."/>
            <person name="Bolatkhan K."/>
            <person name="Zayadan B.K."/>
            <person name="Ustinova V.V."/>
            <person name="Kupriyanova E.V."/>
            <person name="Skrypnik A.N."/>
            <person name="Gogoleva N.E."/>
            <person name="Gogolev Y.V."/>
            <person name="Los D.A."/>
        </authorList>
    </citation>
    <scope>NUCLEOTIDE SEQUENCE [LARGE SCALE GENOMIC DNA]</scope>
    <source>
        <strain evidence="1 2">IPPAS B-1220</strain>
    </source>
</reference>
<organism evidence="1 2">
    <name type="scientific">Desertifilum tharense IPPAS B-1220</name>
    <dbReference type="NCBI Taxonomy" id="1781255"/>
    <lineage>
        <taxon>Bacteria</taxon>
        <taxon>Bacillati</taxon>
        <taxon>Cyanobacteriota</taxon>
        <taxon>Cyanophyceae</taxon>
        <taxon>Desertifilales</taxon>
        <taxon>Desertifilaceae</taxon>
        <taxon>Desertifilum</taxon>
    </lineage>
</organism>
<dbReference type="EMBL" id="CP182909">
    <property type="protein sequence ID" value="XPM66485.1"/>
    <property type="molecule type" value="Genomic_DNA"/>
</dbReference>
<name>A0ACD5GZN5_9CYAN</name>
<keyword evidence="2" id="KW-1185">Reference proteome</keyword>
<evidence type="ECO:0000313" key="1">
    <source>
        <dbReference type="EMBL" id="XPM66485.1"/>
    </source>
</evidence>
<sequence length="116" mass="12072">MEGILPLTAQAEFVRLQNPSADTPLGDIRLSEYASMNSSGWQGGEIQIHSRSLRVEQGSAIASVTAGTESDRPVTVRASETIEFLGRTAEGRIGSGILVQTHGTGTGETCCSPPGG</sequence>
<accession>A0ACD5GZN5</accession>
<protein>
    <submittedName>
        <fullName evidence="1">Uncharacterized protein</fullName>
    </submittedName>
</protein>
<evidence type="ECO:0000313" key="2">
    <source>
        <dbReference type="Proteomes" id="UP000095472"/>
    </source>
</evidence>
<proteinExistence type="predicted"/>